<feature type="compositionally biased region" description="Basic and acidic residues" evidence="6">
    <location>
        <begin position="388"/>
        <end position="404"/>
    </location>
</feature>
<feature type="domain" description="SUN" evidence="8">
    <location>
        <begin position="920"/>
        <end position="1124"/>
    </location>
</feature>
<dbReference type="PROSITE" id="PS51469">
    <property type="entry name" value="SUN"/>
    <property type="match status" value="1"/>
</dbReference>
<evidence type="ECO:0000256" key="3">
    <source>
        <dbReference type="ARBA" id="ARBA00022989"/>
    </source>
</evidence>
<proteinExistence type="predicted"/>
<evidence type="ECO:0000256" key="4">
    <source>
        <dbReference type="ARBA" id="ARBA00023136"/>
    </source>
</evidence>
<feature type="transmembrane region" description="Helical" evidence="7">
    <location>
        <begin position="602"/>
        <end position="623"/>
    </location>
</feature>
<dbReference type="EMBL" id="JAZAVK010000196">
    <property type="protein sequence ID" value="KAK7416933.1"/>
    <property type="molecule type" value="Genomic_DNA"/>
</dbReference>
<evidence type="ECO:0000256" key="6">
    <source>
        <dbReference type="SAM" id="MobiDB-lite"/>
    </source>
</evidence>
<evidence type="ECO:0000256" key="2">
    <source>
        <dbReference type="ARBA" id="ARBA00022692"/>
    </source>
</evidence>
<gene>
    <name evidence="9" type="ORF">QQZ08_011823</name>
</gene>
<feature type="compositionally biased region" description="Polar residues" evidence="6">
    <location>
        <begin position="65"/>
        <end position="82"/>
    </location>
</feature>
<sequence length="1129" mass="124988">MPPRSVRRSSRLGSRDPSLEPEAELEASRESPVSLARPRLPALRGTPSFRRQYTYGSGVEPQARTGHSQSPDLGNAINQAINENPDDDVFVRPRRPRRAAAVADPEEDELAQPSGQTRTTKRGSSRRGAARNPNPPPPVAPGGATAGTARPTAPVASGSGTASTSRPPVPVVSGSDADSLRSFNVESDYYGDASIESTLGGTPMLRDHQTRNQEAREHQMRERRAQERQERERQERKCQADSPETTRRLHGQSKDHLSPVSGNNKEAQQFEDVFATALAAKPPSPSTNRRRNAQLEQRQLEQRRESEKGPGESEKSDELASRISSRGHGRNANTPAPTVRMRQFSTGQVLPRKADTVQEPEAGDDLEDKDQGDRRRSSRPPTQTAEGPKPDEDSRTTLRIESGGRRGLFAQANELNSKKTSFNTDTYPADRRERDAAIQRDISEAEDRVARERLAREAREARRRRWAWFISLWSLDWLFGLFRTHPPPAEEENDGEGDQDVEADDDVAESPTEWWRLLHPRTYVQSMLWLIDTIMDQVVDMMDRVSNANLRGQIPRPGQNFGMAAVGIVGLITLALIGPVIIGMLRTFSLPDVASFPTTGGIHLPSIGGIAGKIGGFIPSLAWPLRRSRGDLDDLFASLGPDDNAQELVNKVWEHYEKSIGAMKKDSKLHQASLQKLETVVPKIVRMELKNGKPIVTQEFWHALRDLIHGDGSFVTLEKNSGAYEFTSDEQWKAIRARLVKDPTYASKLNATAAGIEDRLEAKMPRAWDAWVKNNEDKIAELIGPALDKIQSAGSGREFDERLKKIVKDQVQGGDLEDLIVTRAEFLHHLQNEFALHRAEIRAEIKALQPQLEELREEMQAATRNQPQGVSKGEIAALVKSLVLKAVGDMNLEAMAKGKIHYHWAAELKNQVNYFAIGAGATIDGKRTSTTYDPLDQGSVAPDAFIRGIRAVAPLPPIAALSPWEDEGDCWCAARSVNHRGNPHGATLSVQLGRRVVPQHVVVEHVLPGATSDPAARPRHIEVYAHFEDHVVRERVRDFAATHLSDATNDRDFQAPGYGPAFVKIAQFVYEGAELHDGVHVHRLHSDLAALGAATDQVIVRAVSNYGADTHTCFYRVRLFGKPLAIDDL</sequence>
<name>A0ABR1H731_9HYPO</name>
<feature type="transmembrane region" description="Helical" evidence="7">
    <location>
        <begin position="560"/>
        <end position="582"/>
    </location>
</feature>
<dbReference type="InterPro" id="IPR012919">
    <property type="entry name" value="SUN_dom"/>
</dbReference>
<reference evidence="9 10" key="1">
    <citation type="journal article" date="2025" name="Microbiol. Resour. Announc.">
        <title>Draft genome sequences for Neonectria magnoliae and Neonectria punicea, canker pathogens of Liriodendron tulipifera and Acer saccharum in West Virginia.</title>
        <authorList>
            <person name="Petronek H.M."/>
            <person name="Kasson M.T."/>
            <person name="Metheny A.M."/>
            <person name="Stauder C.M."/>
            <person name="Lovett B."/>
            <person name="Lynch S.C."/>
            <person name="Garnas J.R."/>
            <person name="Kasson L.R."/>
            <person name="Stajich J.E."/>
        </authorList>
    </citation>
    <scope>NUCLEOTIDE SEQUENCE [LARGE SCALE GENOMIC DNA]</scope>
    <source>
        <strain evidence="9 10">NRRL 64651</strain>
    </source>
</reference>
<evidence type="ECO:0000256" key="5">
    <source>
        <dbReference type="SAM" id="Coils"/>
    </source>
</evidence>
<protein>
    <recommendedName>
        <fullName evidence="8">SUN domain-containing protein</fullName>
    </recommendedName>
</protein>
<comment type="subcellular location">
    <subcellularLocation>
        <location evidence="1">Membrane</location>
    </subcellularLocation>
</comment>
<feature type="compositionally biased region" description="Low complexity" evidence="6">
    <location>
        <begin position="141"/>
        <end position="156"/>
    </location>
</feature>
<feature type="compositionally biased region" description="Basic residues" evidence="6">
    <location>
        <begin position="119"/>
        <end position="129"/>
    </location>
</feature>
<comment type="caution">
    <text evidence="9">The sequence shown here is derived from an EMBL/GenBank/DDBJ whole genome shotgun (WGS) entry which is preliminary data.</text>
</comment>
<dbReference type="PANTHER" id="PTHR12911">
    <property type="entry name" value="SAD1/UNC-84-LIKE PROTEIN-RELATED"/>
    <property type="match status" value="1"/>
</dbReference>
<accession>A0ABR1H731</accession>
<dbReference type="Gene3D" id="2.60.120.260">
    <property type="entry name" value="Galactose-binding domain-like"/>
    <property type="match status" value="1"/>
</dbReference>
<dbReference type="PANTHER" id="PTHR12911:SF8">
    <property type="entry name" value="KLAROID PROTEIN-RELATED"/>
    <property type="match status" value="1"/>
</dbReference>
<feature type="compositionally biased region" description="Basic and acidic residues" evidence="6">
    <location>
        <begin position="298"/>
        <end position="320"/>
    </location>
</feature>
<feature type="compositionally biased region" description="Basic residues" evidence="6">
    <location>
        <begin position="1"/>
        <end position="10"/>
    </location>
</feature>
<dbReference type="InterPro" id="IPR045119">
    <property type="entry name" value="SUN1-5"/>
</dbReference>
<organism evidence="9 10">
    <name type="scientific">Neonectria magnoliae</name>
    <dbReference type="NCBI Taxonomy" id="2732573"/>
    <lineage>
        <taxon>Eukaryota</taxon>
        <taxon>Fungi</taxon>
        <taxon>Dikarya</taxon>
        <taxon>Ascomycota</taxon>
        <taxon>Pezizomycotina</taxon>
        <taxon>Sordariomycetes</taxon>
        <taxon>Hypocreomycetidae</taxon>
        <taxon>Hypocreales</taxon>
        <taxon>Nectriaceae</taxon>
        <taxon>Neonectria</taxon>
    </lineage>
</organism>
<evidence type="ECO:0000259" key="8">
    <source>
        <dbReference type="PROSITE" id="PS51469"/>
    </source>
</evidence>
<keyword evidence="3 7" id="KW-1133">Transmembrane helix</keyword>
<feature type="region of interest" description="Disordered" evidence="6">
    <location>
        <begin position="1"/>
        <end position="427"/>
    </location>
</feature>
<feature type="compositionally biased region" description="Polar residues" evidence="6">
    <location>
        <begin position="413"/>
        <end position="426"/>
    </location>
</feature>
<keyword evidence="5" id="KW-0175">Coiled coil</keyword>
<evidence type="ECO:0000313" key="9">
    <source>
        <dbReference type="EMBL" id="KAK7416933.1"/>
    </source>
</evidence>
<feature type="compositionally biased region" description="Basic and acidic residues" evidence="6">
    <location>
        <begin position="205"/>
        <end position="257"/>
    </location>
</feature>
<feature type="coiled-coil region" evidence="5">
    <location>
        <begin position="838"/>
        <end position="865"/>
    </location>
</feature>
<keyword evidence="10" id="KW-1185">Reference proteome</keyword>
<evidence type="ECO:0000313" key="10">
    <source>
        <dbReference type="Proteomes" id="UP001498421"/>
    </source>
</evidence>
<keyword evidence="4 7" id="KW-0472">Membrane</keyword>
<keyword evidence="2 7" id="KW-0812">Transmembrane</keyword>
<evidence type="ECO:0000256" key="7">
    <source>
        <dbReference type="SAM" id="Phobius"/>
    </source>
</evidence>
<evidence type="ECO:0000256" key="1">
    <source>
        <dbReference type="ARBA" id="ARBA00004370"/>
    </source>
</evidence>
<dbReference type="Proteomes" id="UP001498421">
    <property type="component" value="Unassembled WGS sequence"/>
</dbReference>